<name>A0A2P7ECQ2_9SYNE</name>
<protein>
    <submittedName>
        <fullName evidence="1">Toxin</fullName>
    </submittedName>
</protein>
<organism evidence="1 2">
    <name type="scientific">Synechococcus lacustris str. Tous</name>
    <dbReference type="NCBI Taxonomy" id="1910958"/>
    <lineage>
        <taxon>Bacteria</taxon>
        <taxon>Bacillati</taxon>
        <taxon>Cyanobacteriota</taxon>
        <taxon>Cyanophyceae</taxon>
        <taxon>Synechococcales</taxon>
        <taxon>Synechococcaceae</taxon>
        <taxon>Synechococcus</taxon>
    </lineage>
</organism>
<dbReference type="RefSeq" id="WP_106500521.1">
    <property type="nucleotide sequence ID" value="NZ_PXVC01000056.1"/>
</dbReference>
<dbReference type="AlphaFoldDB" id="A0A2P7ECQ2"/>
<gene>
    <name evidence="1" type="ORF">C7K08_10165</name>
</gene>
<dbReference type="EMBL" id="PXVC01000056">
    <property type="protein sequence ID" value="PSI01005.1"/>
    <property type="molecule type" value="Genomic_DNA"/>
</dbReference>
<sequence length="168" mass="19623">MSGKTDKAAVVINGWRVYAHPLFLEQLEALITEVEALRQKDPQMYRSKAASKHLAAITKLILHDIPLEPSRKEFQQGSTLGNEYRQWRRAKFFQQYRLFFRFHSRSKVIVLGWVNDQQSKRAYGSKSDAYRVFQAMLASGHPPDDWEELLKEAMQGNRRIQQITEQLS</sequence>
<reference evidence="2" key="1">
    <citation type="submission" date="2018-03" db="EMBL/GenBank/DDBJ databases">
        <title>Ecological and genomic features of two cosmopolitan and abundant freshwater picocyanobacteria.</title>
        <authorList>
            <person name="Cabello-Yeves P.J."/>
            <person name="Picazo A."/>
            <person name="Camacho A."/>
            <person name="Callieri C."/>
            <person name="Rosselli R."/>
            <person name="Roda-Garcia J."/>
            <person name="Coutinho F.H."/>
            <person name="Rodriguez-Valera F."/>
        </authorList>
    </citation>
    <scope>NUCLEOTIDE SEQUENCE [LARGE SCALE GENOMIC DNA]</scope>
    <source>
        <strain evidence="2">Tous</strain>
    </source>
</reference>
<dbReference type="InterPro" id="IPR021679">
    <property type="entry name" value="Toxin_endonuclease_YhaV"/>
</dbReference>
<proteinExistence type="predicted"/>
<comment type="caution">
    <text evidence="1">The sequence shown here is derived from an EMBL/GenBank/DDBJ whole genome shotgun (WGS) entry which is preliminary data.</text>
</comment>
<dbReference type="Pfam" id="PF11663">
    <property type="entry name" value="Toxin_YhaV"/>
    <property type="match status" value="1"/>
</dbReference>
<accession>A0A2P7ECQ2</accession>
<evidence type="ECO:0000313" key="1">
    <source>
        <dbReference type="EMBL" id="PSI01005.1"/>
    </source>
</evidence>
<keyword evidence="2" id="KW-1185">Reference proteome</keyword>
<dbReference type="Proteomes" id="UP000240206">
    <property type="component" value="Unassembled WGS sequence"/>
</dbReference>
<dbReference type="GO" id="GO:0110001">
    <property type="term" value="C:toxin-antitoxin complex"/>
    <property type="evidence" value="ECO:0007669"/>
    <property type="project" value="InterPro"/>
</dbReference>
<evidence type="ECO:0000313" key="2">
    <source>
        <dbReference type="Proteomes" id="UP000240206"/>
    </source>
</evidence>
<dbReference type="GO" id="GO:0004540">
    <property type="term" value="F:RNA nuclease activity"/>
    <property type="evidence" value="ECO:0007669"/>
    <property type="project" value="InterPro"/>
</dbReference>